<evidence type="ECO:0000256" key="5">
    <source>
        <dbReference type="SAM" id="MobiDB-lite"/>
    </source>
</evidence>
<keyword evidence="1" id="KW-0805">Transcription regulation</keyword>
<dbReference type="PANTHER" id="PTHR43133:SF8">
    <property type="entry name" value="RNA POLYMERASE SIGMA FACTOR HI_1459-RELATED"/>
    <property type="match status" value="1"/>
</dbReference>
<dbReference type="KEGG" id="agv:OJF2_59950"/>
<evidence type="ECO:0000256" key="1">
    <source>
        <dbReference type="ARBA" id="ARBA00023015"/>
    </source>
</evidence>
<dbReference type="RefSeq" id="WP_148596967.1">
    <property type="nucleotide sequence ID" value="NZ_CP042997.1"/>
</dbReference>
<keyword evidence="2" id="KW-0731">Sigma factor</keyword>
<dbReference type="OrthoDB" id="291381at2"/>
<organism evidence="7 8">
    <name type="scientific">Aquisphaera giovannonii</name>
    <dbReference type="NCBI Taxonomy" id="406548"/>
    <lineage>
        <taxon>Bacteria</taxon>
        <taxon>Pseudomonadati</taxon>
        <taxon>Planctomycetota</taxon>
        <taxon>Planctomycetia</taxon>
        <taxon>Isosphaerales</taxon>
        <taxon>Isosphaeraceae</taxon>
        <taxon>Aquisphaera</taxon>
    </lineage>
</organism>
<keyword evidence="4" id="KW-0804">Transcription</keyword>
<dbReference type="InterPro" id="IPR013324">
    <property type="entry name" value="RNA_pol_sigma_r3/r4-like"/>
</dbReference>
<dbReference type="PANTHER" id="PTHR43133">
    <property type="entry name" value="RNA POLYMERASE ECF-TYPE SIGMA FACTO"/>
    <property type="match status" value="1"/>
</dbReference>
<feature type="region of interest" description="Disordered" evidence="5">
    <location>
        <begin position="107"/>
        <end position="128"/>
    </location>
</feature>
<sequence>MPGDDHSVTLWLSDLKGGKTQDAVSRLWNRYFHRLARVAESRLRSTSAGNLVDGEDIAASALEAFCRGASEGRYAGVAGRDDLERLLYTITVRKALKQRRREHQLKRGGGRILASGGADSDGPLDELADQDPGPALTAAVEDEIRHLFASLADESLRIVALLRMEGFSNNQIARALDCSLRSVERKVETIRQAWEPQVR</sequence>
<protein>
    <submittedName>
        <fullName evidence="7">ECF sigma factor</fullName>
    </submittedName>
</protein>
<evidence type="ECO:0000313" key="7">
    <source>
        <dbReference type="EMBL" id="QEH37404.1"/>
    </source>
</evidence>
<dbReference type="GO" id="GO:0016987">
    <property type="term" value="F:sigma factor activity"/>
    <property type="evidence" value="ECO:0007669"/>
    <property type="project" value="UniProtKB-KW"/>
</dbReference>
<accession>A0A5B9WAY1</accession>
<evidence type="ECO:0000313" key="8">
    <source>
        <dbReference type="Proteomes" id="UP000324233"/>
    </source>
</evidence>
<keyword evidence="8" id="KW-1185">Reference proteome</keyword>
<dbReference type="AlphaFoldDB" id="A0A5B9WAY1"/>
<dbReference type="InterPro" id="IPR053812">
    <property type="entry name" value="HTH_Sigma70_ECF-like"/>
</dbReference>
<dbReference type="Proteomes" id="UP000324233">
    <property type="component" value="Chromosome"/>
</dbReference>
<dbReference type="Gene3D" id="1.10.1740.10">
    <property type="match status" value="1"/>
</dbReference>
<reference evidence="7 8" key="1">
    <citation type="submission" date="2019-08" db="EMBL/GenBank/DDBJ databases">
        <title>Deep-cultivation of Planctomycetes and their phenomic and genomic characterization uncovers novel biology.</title>
        <authorList>
            <person name="Wiegand S."/>
            <person name="Jogler M."/>
            <person name="Boedeker C."/>
            <person name="Pinto D."/>
            <person name="Vollmers J."/>
            <person name="Rivas-Marin E."/>
            <person name="Kohn T."/>
            <person name="Peeters S.H."/>
            <person name="Heuer A."/>
            <person name="Rast P."/>
            <person name="Oberbeckmann S."/>
            <person name="Bunk B."/>
            <person name="Jeske O."/>
            <person name="Meyerdierks A."/>
            <person name="Storesund J.E."/>
            <person name="Kallscheuer N."/>
            <person name="Luecker S."/>
            <person name="Lage O.M."/>
            <person name="Pohl T."/>
            <person name="Merkel B.J."/>
            <person name="Hornburger P."/>
            <person name="Mueller R.-W."/>
            <person name="Bruemmer F."/>
            <person name="Labrenz M."/>
            <person name="Spormann A.M."/>
            <person name="Op den Camp H."/>
            <person name="Overmann J."/>
            <person name="Amann R."/>
            <person name="Jetten M.S.M."/>
            <person name="Mascher T."/>
            <person name="Medema M.H."/>
            <person name="Devos D.P."/>
            <person name="Kaster A.-K."/>
            <person name="Ovreas L."/>
            <person name="Rohde M."/>
            <person name="Galperin M.Y."/>
            <person name="Jogler C."/>
        </authorList>
    </citation>
    <scope>NUCLEOTIDE SEQUENCE [LARGE SCALE GENOMIC DNA]</scope>
    <source>
        <strain evidence="7 8">OJF2</strain>
    </source>
</reference>
<dbReference type="SUPFAM" id="SSF88659">
    <property type="entry name" value="Sigma3 and sigma4 domains of RNA polymerase sigma factors"/>
    <property type="match status" value="1"/>
</dbReference>
<dbReference type="InterPro" id="IPR036388">
    <property type="entry name" value="WH-like_DNA-bd_sf"/>
</dbReference>
<evidence type="ECO:0000256" key="3">
    <source>
        <dbReference type="ARBA" id="ARBA00023125"/>
    </source>
</evidence>
<dbReference type="EMBL" id="CP042997">
    <property type="protein sequence ID" value="QEH37404.1"/>
    <property type="molecule type" value="Genomic_DNA"/>
</dbReference>
<dbReference type="InterPro" id="IPR039425">
    <property type="entry name" value="RNA_pol_sigma-70-like"/>
</dbReference>
<dbReference type="Pfam" id="PF07638">
    <property type="entry name" value="Sigma70_ECF"/>
    <property type="match status" value="1"/>
</dbReference>
<name>A0A5B9WAY1_9BACT</name>
<keyword evidence="3" id="KW-0238">DNA-binding</keyword>
<evidence type="ECO:0000259" key="6">
    <source>
        <dbReference type="Pfam" id="PF07638"/>
    </source>
</evidence>
<proteinExistence type="predicted"/>
<dbReference type="GO" id="GO:0003677">
    <property type="term" value="F:DNA binding"/>
    <property type="evidence" value="ECO:0007669"/>
    <property type="project" value="UniProtKB-KW"/>
</dbReference>
<feature type="domain" description="RNA polymerase sigma-70 ECF-like HTH" evidence="6">
    <location>
        <begin position="7"/>
        <end position="194"/>
    </location>
</feature>
<evidence type="ECO:0000256" key="2">
    <source>
        <dbReference type="ARBA" id="ARBA00023082"/>
    </source>
</evidence>
<evidence type="ECO:0000256" key="4">
    <source>
        <dbReference type="ARBA" id="ARBA00023163"/>
    </source>
</evidence>
<dbReference type="Gene3D" id="1.10.10.10">
    <property type="entry name" value="Winged helix-like DNA-binding domain superfamily/Winged helix DNA-binding domain"/>
    <property type="match status" value="1"/>
</dbReference>
<gene>
    <name evidence="7" type="ORF">OJF2_59950</name>
</gene>